<evidence type="ECO:0000256" key="7">
    <source>
        <dbReference type="ARBA" id="ARBA00023026"/>
    </source>
</evidence>
<evidence type="ECO:0000256" key="6">
    <source>
        <dbReference type="ARBA" id="ARBA00023010"/>
    </source>
</evidence>
<proteinExistence type="inferred from homology"/>
<evidence type="ECO:0000256" key="3">
    <source>
        <dbReference type="ARBA" id="ARBA00022448"/>
    </source>
</evidence>
<keyword evidence="9 10" id="KW-0998">Cell outer membrane</keyword>
<dbReference type="PRINTS" id="PR01337">
    <property type="entry name" value="TYPE3OMGPROT"/>
</dbReference>
<feature type="chain" id="PRO_5031662483" description="Type 3 secretion system secretin" evidence="10">
    <location>
        <begin position="24"/>
        <end position="549"/>
    </location>
</feature>
<evidence type="ECO:0000256" key="9">
    <source>
        <dbReference type="ARBA" id="ARBA00023237"/>
    </source>
</evidence>
<dbReference type="PANTHER" id="PTHR30332">
    <property type="entry name" value="PROBABLE GENERAL SECRETION PATHWAY PROTEIN D"/>
    <property type="match status" value="1"/>
</dbReference>
<dbReference type="GO" id="GO:0030257">
    <property type="term" value="C:type III protein secretion system complex"/>
    <property type="evidence" value="ECO:0007669"/>
    <property type="project" value="UniProtKB-UniRule"/>
</dbReference>
<dbReference type="InterPro" id="IPR004846">
    <property type="entry name" value="T2SS/T3SS_dom"/>
</dbReference>
<dbReference type="NCBIfam" id="TIGR02516">
    <property type="entry name" value="type_III_yscC"/>
    <property type="match status" value="1"/>
</dbReference>
<evidence type="ECO:0000256" key="11">
    <source>
        <dbReference type="RuleBase" id="RU004004"/>
    </source>
</evidence>
<feature type="signal peptide" evidence="10">
    <location>
        <begin position="1"/>
        <end position="23"/>
    </location>
</feature>
<comment type="subunit">
    <text evidence="10">The core secretion machinery of the T3SS is composed of approximately 20 different proteins, including cytoplasmic components, a base, an export apparatus and a needle. This subunit is part of the base, which anchors the injectisome in the bacterial cell envelope. Forms a stable homooligomeric complex.</text>
</comment>
<feature type="domain" description="NolW-like" evidence="13">
    <location>
        <begin position="202"/>
        <end position="300"/>
    </location>
</feature>
<accession>A0A7Y7Y156</accession>
<evidence type="ECO:0000256" key="4">
    <source>
        <dbReference type="ARBA" id="ARBA00022729"/>
    </source>
</evidence>
<dbReference type="InterPro" id="IPR050810">
    <property type="entry name" value="Bact_Secretion_Sys_Channel"/>
</dbReference>
<keyword evidence="3 10" id="KW-0813">Transport</keyword>
<dbReference type="Gene3D" id="3.55.50.30">
    <property type="match status" value="1"/>
</dbReference>
<feature type="domain" description="Type II/III secretion system secretin-like" evidence="12">
    <location>
        <begin position="356"/>
        <end position="513"/>
    </location>
</feature>
<comment type="similarity">
    <text evidence="2 10">Belongs to the bacterial secretin family. T3SS SctC subfamily.</text>
</comment>
<keyword evidence="7" id="KW-0843">Virulence</keyword>
<dbReference type="PROSITE" id="PS00875">
    <property type="entry name" value="T2SP_D"/>
    <property type="match status" value="1"/>
</dbReference>
<dbReference type="InterPro" id="IPR005644">
    <property type="entry name" value="NolW-like"/>
</dbReference>
<feature type="domain" description="NolW-like" evidence="13">
    <location>
        <begin position="106"/>
        <end position="166"/>
    </location>
</feature>
<keyword evidence="6 10" id="KW-0811">Translocation</keyword>
<dbReference type="GO" id="GO:0030254">
    <property type="term" value="P:protein secretion by the type III secretion system"/>
    <property type="evidence" value="ECO:0007669"/>
    <property type="project" value="UniProtKB-UniRule"/>
</dbReference>
<evidence type="ECO:0000313" key="15">
    <source>
        <dbReference type="EMBL" id="NWC16035.1"/>
    </source>
</evidence>
<feature type="domain" description="SPI-1 type 3 secretion system secretin N0" evidence="14">
    <location>
        <begin position="31"/>
        <end position="99"/>
    </location>
</feature>
<gene>
    <name evidence="10" type="primary">sctC</name>
    <name evidence="15" type="ORF">HX845_20410</name>
</gene>
<evidence type="ECO:0000259" key="12">
    <source>
        <dbReference type="Pfam" id="PF00263"/>
    </source>
</evidence>
<evidence type="ECO:0000256" key="2">
    <source>
        <dbReference type="ARBA" id="ARBA00007032"/>
    </source>
</evidence>
<dbReference type="EMBL" id="JACAQE010000007">
    <property type="protein sequence ID" value="NWC16035.1"/>
    <property type="molecule type" value="Genomic_DNA"/>
</dbReference>
<keyword evidence="8 10" id="KW-0472">Membrane</keyword>
<comment type="function">
    <text evidence="10">Component of the type III secretion system (T3SS), also called injectisome, which is used to inject bacterial effector proteins into eukaryotic host cells. Forms a ring-shaped multimeric structure with an apparent central pore in the outer membrane.</text>
</comment>
<dbReference type="InterPro" id="IPR049034">
    <property type="entry name" value="T3S_SPI-1_N0"/>
</dbReference>
<evidence type="ECO:0000256" key="5">
    <source>
        <dbReference type="ARBA" id="ARBA00022927"/>
    </source>
</evidence>
<protein>
    <recommendedName>
        <fullName evidence="10">Type 3 secretion system secretin</fullName>
        <shortName evidence="10">T3SS secretin</shortName>
    </recommendedName>
</protein>
<name>A0A7Y7Y156_9PSED</name>
<evidence type="ECO:0000259" key="13">
    <source>
        <dbReference type="Pfam" id="PF03958"/>
    </source>
</evidence>
<dbReference type="GO" id="GO:0015627">
    <property type="term" value="C:type II protein secretion system complex"/>
    <property type="evidence" value="ECO:0007669"/>
    <property type="project" value="TreeGrafter"/>
</dbReference>
<comment type="subcellular location">
    <subcellularLocation>
        <location evidence="1 10 11">Cell outer membrane</location>
    </subcellularLocation>
</comment>
<reference evidence="15 16" key="1">
    <citation type="submission" date="2020-04" db="EMBL/GenBank/DDBJ databases">
        <title>Molecular characterization of pseudomonads from Agaricus bisporus reveal novel blotch 2 pathogens in Western Europe.</title>
        <authorList>
            <person name="Taparia T."/>
            <person name="Krijger M."/>
            <person name="Haynes E."/>
            <person name="Elpinstone J.G."/>
            <person name="Noble R."/>
            <person name="Van Der Wolf J."/>
        </authorList>
    </citation>
    <scope>NUCLEOTIDE SEQUENCE [LARGE SCALE GENOMIC DNA]</scope>
    <source>
        <strain evidence="15 16">IPO3738</strain>
    </source>
</reference>
<keyword evidence="5 10" id="KW-0653">Protein transport</keyword>
<dbReference type="Pfam" id="PF21304">
    <property type="entry name" value="T3S_SPI-1_N0"/>
    <property type="match status" value="1"/>
</dbReference>
<evidence type="ECO:0000256" key="10">
    <source>
        <dbReference type="HAMAP-Rule" id="MF_02219"/>
    </source>
</evidence>
<sequence precursor="true">MRASRHWLGIWLLACLPLSPAVAAPAKTDGYVAREEGLRSFFSALSAPLGKPIIVSKAAAGKRISGEFPLHSARQTFDRIVAQMGLIWYSDGQAIYLYDASEVKSSVVALRVISVDTLKQFLRQSGLEDSRYPLRNDGRRTFYVSGPPIYVDLVMQAAQLMDNQPSELLLGQQRIGVIHLLNTFVGDRSYEQREQKISIPGMATVIESLLKGEQGGVEPRVEVSTVAGNPLRMPQFPLEGLATPISPDDPTAPRVLARETAAGNIRVVAYPDTNSLLVKGLPEQVRFIENLVAALDVPKRHVELSLWIIDLNKDELNQLGVNWQGGIDVGGQLGVSLNSGSATTLDGVSFMARVMALAQKNRANVVARPVILTQENVPALFDNNRTFYTQLLGERSVDLQSVTYGTLISVLPRFAIADEIEMSLNIEDGSEVERATNDTTVQPLPTVGRTRISTVARVPQGKSLLVGGFTRDDHREQVARIPLLGSIPLIGGLFRYRVSSSANTARVFLIQPKEILGALQESTRELGKGLMTAEQQDAVRRAFMRAAER</sequence>
<dbReference type="InterPro" id="IPR003522">
    <property type="entry name" value="T3SS_OM_pore_YscC"/>
</dbReference>
<dbReference type="GO" id="GO:0009279">
    <property type="term" value="C:cell outer membrane"/>
    <property type="evidence" value="ECO:0007669"/>
    <property type="project" value="UniProtKB-SubCell"/>
</dbReference>
<dbReference type="InterPro" id="IPR004845">
    <property type="entry name" value="T2SS_GspD_CS"/>
</dbReference>
<evidence type="ECO:0000256" key="8">
    <source>
        <dbReference type="ARBA" id="ARBA00023136"/>
    </source>
</evidence>
<dbReference type="HAMAP" id="MF_02219">
    <property type="entry name" value="Type_III_secretin"/>
    <property type="match status" value="1"/>
</dbReference>
<evidence type="ECO:0000313" key="16">
    <source>
        <dbReference type="Proteomes" id="UP000517547"/>
    </source>
</evidence>
<dbReference type="AlphaFoldDB" id="A0A7Y7Y156"/>
<dbReference type="PANTHER" id="PTHR30332:SF5">
    <property type="entry name" value="SPI-1 TYPE 3 SECRETION SYSTEM SECRETIN"/>
    <property type="match status" value="1"/>
</dbReference>
<keyword evidence="4 10" id="KW-0732">Signal</keyword>
<dbReference type="Proteomes" id="UP000517547">
    <property type="component" value="Unassembled WGS sequence"/>
</dbReference>
<evidence type="ECO:0000256" key="1">
    <source>
        <dbReference type="ARBA" id="ARBA00004442"/>
    </source>
</evidence>
<dbReference type="Gene3D" id="3.30.1370.120">
    <property type="match status" value="2"/>
</dbReference>
<comment type="caution">
    <text evidence="15">The sequence shown here is derived from an EMBL/GenBank/DDBJ whole genome shotgun (WGS) entry which is preliminary data.</text>
</comment>
<evidence type="ECO:0000259" key="14">
    <source>
        <dbReference type="Pfam" id="PF21304"/>
    </source>
</evidence>
<dbReference type="Pfam" id="PF03958">
    <property type="entry name" value="Secretin_N"/>
    <property type="match status" value="2"/>
</dbReference>
<dbReference type="Pfam" id="PF00263">
    <property type="entry name" value="Secretin"/>
    <property type="match status" value="1"/>
</dbReference>
<dbReference type="InterPro" id="IPR038591">
    <property type="entry name" value="NolW-like_sf"/>
</dbReference>
<organism evidence="15 16">
    <name type="scientific">Pseudomonas gingeri</name>
    <dbReference type="NCBI Taxonomy" id="117681"/>
    <lineage>
        <taxon>Bacteria</taxon>
        <taxon>Pseudomonadati</taxon>
        <taxon>Pseudomonadota</taxon>
        <taxon>Gammaproteobacteria</taxon>
        <taxon>Pseudomonadales</taxon>
        <taxon>Pseudomonadaceae</taxon>
        <taxon>Pseudomonas</taxon>
    </lineage>
</organism>